<organism evidence="1 2">
    <name type="scientific">Boletus reticuloceps</name>
    <dbReference type="NCBI Taxonomy" id="495285"/>
    <lineage>
        <taxon>Eukaryota</taxon>
        <taxon>Fungi</taxon>
        <taxon>Dikarya</taxon>
        <taxon>Basidiomycota</taxon>
        <taxon>Agaricomycotina</taxon>
        <taxon>Agaricomycetes</taxon>
        <taxon>Agaricomycetidae</taxon>
        <taxon>Boletales</taxon>
        <taxon>Boletineae</taxon>
        <taxon>Boletaceae</taxon>
        <taxon>Boletoideae</taxon>
        <taxon>Boletus</taxon>
    </lineage>
</organism>
<gene>
    <name evidence="1" type="ORF">JVT61DRAFT_2792</name>
</gene>
<name>A0A8I2YN47_9AGAM</name>
<protein>
    <submittedName>
        <fullName evidence="1">Uncharacterized protein</fullName>
    </submittedName>
</protein>
<evidence type="ECO:0000313" key="2">
    <source>
        <dbReference type="Proteomes" id="UP000683000"/>
    </source>
</evidence>
<dbReference type="EMBL" id="JAGFBS010000013">
    <property type="protein sequence ID" value="KAG6375924.1"/>
    <property type="molecule type" value="Genomic_DNA"/>
</dbReference>
<proteinExistence type="predicted"/>
<dbReference type="Proteomes" id="UP000683000">
    <property type="component" value="Unassembled WGS sequence"/>
</dbReference>
<sequence>MKLMAQGKDLVDKEDHGILDRMAQLASRNDFFKITAMKQLLTAIERAVCPFFFSVPNVFLAFGPSPWGALEKQCHGPQYNY</sequence>
<evidence type="ECO:0000313" key="1">
    <source>
        <dbReference type="EMBL" id="KAG6375924.1"/>
    </source>
</evidence>
<dbReference type="AlphaFoldDB" id="A0A8I2YN47"/>
<accession>A0A8I2YN47</accession>
<comment type="caution">
    <text evidence="1">The sequence shown here is derived from an EMBL/GenBank/DDBJ whole genome shotgun (WGS) entry which is preliminary data.</text>
</comment>
<keyword evidence="2" id="KW-1185">Reference proteome</keyword>
<reference evidence="1" key="1">
    <citation type="submission" date="2021-03" db="EMBL/GenBank/DDBJ databases">
        <title>Evolutionary innovations through gain and loss of genes in the ectomycorrhizal Boletales.</title>
        <authorList>
            <person name="Wu G."/>
            <person name="Miyauchi S."/>
            <person name="Morin E."/>
            <person name="Yang Z.-L."/>
            <person name="Xu J."/>
            <person name="Martin F.M."/>
        </authorList>
    </citation>
    <scope>NUCLEOTIDE SEQUENCE</scope>
    <source>
        <strain evidence="1">BR01</strain>
    </source>
</reference>